<organism evidence="1 2">
    <name type="scientific">Syntrophus gentianae</name>
    <dbReference type="NCBI Taxonomy" id="43775"/>
    <lineage>
        <taxon>Bacteria</taxon>
        <taxon>Pseudomonadati</taxon>
        <taxon>Thermodesulfobacteriota</taxon>
        <taxon>Syntrophia</taxon>
        <taxon>Syntrophales</taxon>
        <taxon>Syntrophaceae</taxon>
        <taxon>Syntrophus</taxon>
    </lineage>
</organism>
<dbReference type="AlphaFoldDB" id="A0A1H8BD83"/>
<accession>A0A1H8BD83</accession>
<reference evidence="1 2" key="1">
    <citation type="submission" date="2016-10" db="EMBL/GenBank/DDBJ databases">
        <authorList>
            <person name="de Groot N.N."/>
        </authorList>
    </citation>
    <scope>NUCLEOTIDE SEQUENCE [LARGE SCALE GENOMIC DNA]</scope>
    <source>
        <strain evidence="1 2">DSM 8423</strain>
    </source>
</reference>
<name>A0A1H8BD83_9BACT</name>
<evidence type="ECO:0000313" key="1">
    <source>
        <dbReference type="EMBL" id="SEM80921.1"/>
    </source>
</evidence>
<sequence>MVGKKVLLKINNGLIRIYGYQDLLIIYAEPGTKHNMIADPRFGEELKHDKEQLKRKYGKSKGHPRLTNGSLYIDAACRAP</sequence>
<keyword evidence="2" id="KW-1185">Reference proteome</keyword>
<evidence type="ECO:0000313" key="2">
    <source>
        <dbReference type="Proteomes" id="UP000198744"/>
    </source>
</evidence>
<dbReference type="RefSeq" id="WP_093884943.1">
    <property type="nucleotide sequence ID" value="NZ_FOBS01000051.1"/>
</dbReference>
<dbReference type="Proteomes" id="UP000198744">
    <property type="component" value="Unassembled WGS sequence"/>
</dbReference>
<gene>
    <name evidence="1" type="ORF">SAMN04489760_1518</name>
</gene>
<proteinExistence type="predicted"/>
<dbReference type="EMBL" id="FOBS01000051">
    <property type="protein sequence ID" value="SEM80921.1"/>
    <property type="molecule type" value="Genomic_DNA"/>
</dbReference>
<protein>
    <submittedName>
        <fullName evidence="1">Uncharacterized protein</fullName>
    </submittedName>
</protein>